<evidence type="ECO:0000256" key="6">
    <source>
        <dbReference type="SAM" id="MobiDB-lite"/>
    </source>
</evidence>
<name>A0A813IV42_POLGL</name>
<feature type="compositionally biased region" description="Polar residues" evidence="6">
    <location>
        <begin position="104"/>
        <end position="122"/>
    </location>
</feature>
<dbReference type="EMBL" id="CAJNNW010014207">
    <property type="protein sequence ID" value="CAE8656331.1"/>
    <property type="molecule type" value="Genomic_DNA"/>
</dbReference>
<feature type="region of interest" description="Disordered" evidence="6">
    <location>
        <begin position="357"/>
        <end position="426"/>
    </location>
</feature>
<dbReference type="PANTHER" id="PTHR23048:SF46">
    <property type="entry name" value="TROPONIN C-LIKE ISOFORM X1"/>
    <property type="match status" value="1"/>
</dbReference>
<evidence type="ECO:0000259" key="7">
    <source>
        <dbReference type="PROSITE" id="PS50222"/>
    </source>
</evidence>
<dbReference type="Proteomes" id="UP000626109">
    <property type="component" value="Unassembled WGS sequence"/>
</dbReference>
<comment type="caution">
    <text evidence="8">The sequence shown here is derived from an EMBL/GenBank/DDBJ whole genome shotgun (WGS) entry which is preliminary data.</text>
</comment>
<sequence length="1169" mass="129757">MGRLRLDAKADAEPEEWMQHSPLFKTHARRPLAIATHTYGQGVGFRRKDASLGVLKPSASLANVTPPSPGLELLRHSPVNPRPLSSGGRAGPGPSPPEQRRTLGRSSTQPNFAHAGSSSPTASVRLEPLPVAQQASARALLQKEGNHPGHHAHVGHHPGQKAASKASAKDGRRPKKSHIQVAAAHDLDTADTGGDDQPDYEDDGLYLEYSRALQEIMAVASQVSEAMESVSATVGYFGTEGTSDYLYDATGLREISSVSQRICESFECEEPLVLLEAYDDPLLARARKLAELTHELVEDLECAADGFGVAAELQAQEEESDFLQQINDVAKQVEADMNKFQSERWAADVLSSVTATEEDARLSPKQSPRSPTLKQLSSSGSLRADPAHSPPAEELDGEKSQQGTEVREERASTKPPARPAAEVSHAASKEFDGFQNLDPEVAIAMQRAIAHVSGTDHSFSSEEIVDLQSAFVRFKVPDSNDIHKDDLEALISFIGRWIPPKDALEEIAKEVTVYDYMDFDEFLEFMLKYTDAETAEQRRVFLEYDKDASGQISVSELRPLLAALGLQPFRLMMQEALFAGDKNWDAELNFEELTCFLAVYQLNEGFSKSEVGDLKEKFLAHAKAPPFKPGAPAAPGHLLSSKDLTFVLIQAFGTQVADNGEELAKQMASGQGFKKTGSGTESTGDALIPFREFLILARKTREMEMQQLANQVPGMAGADGKVKVPPGEFDQADADGNGLISTDELLSFLKGQSFAPCRAVIDEILGEVASEVIEANEEMDFNQFFDFLFVYRQREGFSKEDVDRFKKNFEKCDEDGSGSISTIELGDIFRHNGYTISLENLQKFIDLVDIDNSNLLDFREFLRLMRLHRETEIVRYTKLFLDKVQGSGIASLRDVQGMVQALAFDVDFAFPLAEKRVPFGGGLNCDQFVALVDECRAHFVTTQKKKAGFTDAEIENYLEVYEGFDKDHSGKIDGKELMGVLQAFKWEPKSRKEREELLGRLNEARRLAKEAGIEEVTKDGSGDFLFWEFIQLARMLHTQHDKAREDEMSKLMQELNFQQKEVSQFHEIFIRWSQPDPDAAQDGAEKHQDELVSGHVADEHTGLNRDLVRRIVRSLGVSFTPEKKAVLDMKLDQMEEDGVLLFTGFLRLMKWVVESDFVGEAPKKPVRDS</sequence>
<dbReference type="InterPro" id="IPR018247">
    <property type="entry name" value="EF_Hand_1_Ca_BS"/>
</dbReference>
<evidence type="ECO:0000256" key="5">
    <source>
        <dbReference type="ARBA" id="ARBA00038202"/>
    </source>
</evidence>
<feature type="domain" description="EF-hand" evidence="7">
    <location>
        <begin position="952"/>
        <end position="987"/>
    </location>
</feature>
<keyword evidence="2" id="KW-0677">Repeat</keyword>
<organism evidence="8 9">
    <name type="scientific">Polarella glacialis</name>
    <name type="common">Dinoflagellate</name>
    <dbReference type="NCBI Taxonomy" id="89957"/>
    <lineage>
        <taxon>Eukaryota</taxon>
        <taxon>Sar</taxon>
        <taxon>Alveolata</taxon>
        <taxon>Dinophyceae</taxon>
        <taxon>Suessiales</taxon>
        <taxon>Suessiaceae</taxon>
        <taxon>Polarella</taxon>
    </lineage>
</organism>
<feature type="compositionally biased region" description="Acidic residues" evidence="6">
    <location>
        <begin position="193"/>
        <end position="202"/>
    </location>
</feature>
<dbReference type="PANTHER" id="PTHR23048">
    <property type="entry name" value="MYOSIN LIGHT CHAIN 1, 3"/>
    <property type="match status" value="1"/>
</dbReference>
<evidence type="ECO:0000313" key="9">
    <source>
        <dbReference type="Proteomes" id="UP000626109"/>
    </source>
</evidence>
<feature type="region of interest" description="Disordered" evidence="6">
    <location>
        <begin position="59"/>
        <end position="123"/>
    </location>
</feature>
<feature type="domain" description="EF-hand" evidence="7">
    <location>
        <begin position="800"/>
        <end position="835"/>
    </location>
</feature>
<evidence type="ECO:0000313" key="8">
    <source>
        <dbReference type="EMBL" id="CAE8656331.1"/>
    </source>
</evidence>
<dbReference type="GO" id="GO:0016460">
    <property type="term" value="C:myosin II complex"/>
    <property type="evidence" value="ECO:0007669"/>
    <property type="project" value="TreeGrafter"/>
</dbReference>
<evidence type="ECO:0000256" key="4">
    <source>
        <dbReference type="ARBA" id="ARBA00023179"/>
    </source>
</evidence>
<keyword evidence="3" id="KW-0106">Calcium</keyword>
<comment type="similarity">
    <text evidence="5">Belongs to the troponin C family.</text>
</comment>
<dbReference type="SMART" id="SM00054">
    <property type="entry name" value="EFh"/>
    <property type="match status" value="6"/>
</dbReference>
<reference evidence="8" key="1">
    <citation type="submission" date="2021-02" db="EMBL/GenBank/DDBJ databases">
        <authorList>
            <person name="Dougan E. K."/>
            <person name="Rhodes N."/>
            <person name="Thang M."/>
            <person name="Chan C."/>
        </authorList>
    </citation>
    <scope>NUCLEOTIDE SEQUENCE</scope>
</reference>
<keyword evidence="4" id="KW-0514">Muscle protein</keyword>
<dbReference type="SUPFAM" id="SSF47473">
    <property type="entry name" value="EF-hand"/>
    <property type="match status" value="3"/>
</dbReference>
<evidence type="ECO:0000256" key="3">
    <source>
        <dbReference type="ARBA" id="ARBA00022837"/>
    </source>
</evidence>
<feature type="compositionally biased region" description="Polar residues" evidence="6">
    <location>
        <begin position="364"/>
        <end position="381"/>
    </location>
</feature>
<gene>
    <name evidence="8" type="ORF">PGLA2088_LOCUS12123</name>
</gene>
<keyword evidence="1" id="KW-0479">Metal-binding</keyword>
<proteinExistence type="inferred from homology"/>
<dbReference type="PROSITE" id="PS00018">
    <property type="entry name" value="EF_HAND_1"/>
    <property type="match status" value="5"/>
</dbReference>
<dbReference type="Gene3D" id="1.10.238.10">
    <property type="entry name" value="EF-hand"/>
    <property type="match status" value="4"/>
</dbReference>
<dbReference type="InterPro" id="IPR050230">
    <property type="entry name" value="CALM/Myosin/TropC-like"/>
</dbReference>
<accession>A0A813IV42</accession>
<dbReference type="PROSITE" id="PS50222">
    <property type="entry name" value="EF_HAND_2"/>
    <property type="match status" value="5"/>
</dbReference>
<feature type="domain" description="EF-hand" evidence="7">
    <location>
        <begin position="729"/>
        <end position="755"/>
    </location>
</feature>
<protein>
    <recommendedName>
        <fullName evidence="7">EF-hand domain-containing protein</fullName>
    </recommendedName>
</protein>
<evidence type="ECO:0000256" key="2">
    <source>
        <dbReference type="ARBA" id="ARBA00022737"/>
    </source>
</evidence>
<evidence type="ECO:0000256" key="1">
    <source>
        <dbReference type="ARBA" id="ARBA00022723"/>
    </source>
</evidence>
<dbReference type="GO" id="GO:0005509">
    <property type="term" value="F:calcium ion binding"/>
    <property type="evidence" value="ECO:0007669"/>
    <property type="project" value="InterPro"/>
</dbReference>
<feature type="compositionally biased region" description="Basic residues" evidence="6">
    <location>
        <begin position="148"/>
        <end position="159"/>
    </location>
</feature>
<feature type="region of interest" description="Disordered" evidence="6">
    <location>
        <begin position="145"/>
        <end position="202"/>
    </location>
</feature>
<dbReference type="AlphaFoldDB" id="A0A813IV42"/>
<dbReference type="Pfam" id="PF13499">
    <property type="entry name" value="EF-hand_7"/>
    <property type="match status" value="1"/>
</dbReference>
<feature type="domain" description="EF-hand" evidence="7">
    <location>
        <begin position="532"/>
        <end position="567"/>
    </location>
</feature>
<dbReference type="Pfam" id="PF13202">
    <property type="entry name" value="EF-hand_5"/>
    <property type="match status" value="3"/>
</dbReference>
<dbReference type="CDD" id="cd00051">
    <property type="entry name" value="EFh"/>
    <property type="match status" value="3"/>
</dbReference>
<feature type="domain" description="EF-hand" evidence="7">
    <location>
        <begin position="836"/>
        <end position="871"/>
    </location>
</feature>
<dbReference type="InterPro" id="IPR011992">
    <property type="entry name" value="EF-hand-dom_pair"/>
</dbReference>
<dbReference type="InterPro" id="IPR002048">
    <property type="entry name" value="EF_hand_dom"/>
</dbReference>